<dbReference type="Pfam" id="PF07238">
    <property type="entry name" value="PilZ"/>
    <property type="match status" value="1"/>
</dbReference>
<dbReference type="Gene3D" id="2.40.10.220">
    <property type="entry name" value="predicted glycosyltransferase like domains"/>
    <property type="match status" value="1"/>
</dbReference>
<name>A0A2N3M1B7_9HYPH</name>
<organism evidence="3 4">
    <name type="scientific">Pleomorphomonas diazotrophica</name>
    <dbReference type="NCBI Taxonomy" id="1166257"/>
    <lineage>
        <taxon>Bacteria</taxon>
        <taxon>Pseudomonadati</taxon>
        <taxon>Pseudomonadota</taxon>
        <taxon>Alphaproteobacteria</taxon>
        <taxon>Hyphomicrobiales</taxon>
        <taxon>Pleomorphomonadaceae</taxon>
        <taxon>Pleomorphomonas</taxon>
    </lineage>
</organism>
<keyword evidence="4" id="KW-1185">Reference proteome</keyword>
<dbReference type="EMBL" id="PJNW01000002">
    <property type="protein sequence ID" value="PKR90603.1"/>
    <property type="molecule type" value="Genomic_DNA"/>
</dbReference>
<evidence type="ECO:0000256" key="1">
    <source>
        <dbReference type="SAM" id="MobiDB-lite"/>
    </source>
</evidence>
<dbReference type="Proteomes" id="UP000233491">
    <property type="component" value="Unassembled WGS sequence"/>
</dbReference>
<dbReference type="OrthoDB" id="7950104at2"/>
<evidence type="ECO:0000313" key="3">
    <source>
        <dbReference type="EMBL" id="PKR90603.1"/>
    </source>
</evidence>
<dbReference type="GO" id="GO:0035438">
    <property type="term" value="F:cyclic-di-GMP binding"/>
    <property type="evidence" value="ECO:0007669"/>
    <property type="project" value="InterPro"/>
</dbReference>
<feature type="region of interest" description="Disordered" evidence="1">
    <location>
        <begin position="1"/>
        <end position="21"/>
    </location>
</feature>
<dbReference type="RefSeq" id="WP_101287780.1">
    <property type="nucleotide sequence ID" value="NZ_FOUQ01000001.1"/>
</dbReference>
<evidence type="ECO:0000259" key="2">
    <source>
        <dbReference type="Pfam" id="PF07238"/>
    </source>
</evidence>
<evidence type="ECO:0000313" key="4">
    <source>
        <dbReference type="Proteomes" id="UP000233491"/>
    </source>
</evidence>
<reference evidence="3 4" key="1">
    <citation type="submission" date="2017-12" db="EMBL/GenBank/DDBJ databases">
        <title>Anaerobic carbon monoxide metabolism by Pleomorphomonas carboxyditropha sp. nov., a new mesophilic hydrogenogenic carboxidotroph.</title>
        <authorList>
            <person name="Esquivel-Elizondo S."/>
            <person name="Krajmalnik-Brown R."/>
        </authorList>
    </citation>
    <scope>NUCLEOTIDE SEQUENCE [LARGE SCALE GENOMIC DNA]</scope>
    <source>
        <strain evidence="3 4">R5-392</strain>
    </source>
</reference>
<comment type="caution">
    <text evidence="3">The sequence shown here is derived from an EMBL/GenBank/DDBJ whole genome shotgun (WGS) entry which is preliminary data.</text>
</comment>
<dbReference type="InterPro" id="IPR009875">
    <property type="entry name" value="PilZ_domain"/>
</dbReference>
<protein>
    <recommendedName>
        <fullName evidence="2">PilZ domain-containing protein</fullName>
    </recommendedName>
</protein>
<proteinExistence type="predicted"/>
<dbReference type="SUPFAM" id="SSF141371">
    <property type="entry name" value="PilZ domain-like"/>
    <property type="match status" value="1"/>
</dbReference>
<sequence length="98" mass="11251">MTDPAPPNTGNRRREDRHRTRLRAGILRSRDGRRLGDCIIRDRSDNGARLVLTEPVPLPLELQLEDEADHRRYDVRIVRRDGQEIGVVMERASDGKIG</sequence>
<gene>
    <name evidence="3" type="ORF">CXZ10_04365</name>
</gene>
<accession>A0A2N3M1B7</accession>
<dbReference type="AlphaFoldDB" id="A0A2N3M1B7"/>
<feature type="domain" description="PilZ" evidence="2">
    <location>
        <begin position="11"/>
        <end position="91"/>
    </location>
</feature>